<dbReference type="InterPro" id="IPR050312">
    <property type="entry name" value="IolE/XylAMocC-like"/>
</dbReference>
<dbReference type="SUPFAM" id="SSF51658">
    <property type="entry name" value="Xylose isomerase-like"/>
    <property type="match status" value="1"/>
</dbReference>
<protein>
    <submittedName>
        <fullName evidence="2">Related to dehydroshikimate dehydratase</fullName>
    </submittedName>
</protein>
<organism evidence="2 3">
    <name type="scientific">Cephalotrichum gorgonifer</name>
    <dbReference type="NCBI Taxonomy" id="2041049"/>
    <lineage>
        <taxon>Eukaryota</taxon>
        <taxon>Fungi</taxon>
        <taxon>Dikarya</taxon>
        <taxon>Ascomycota</taxon>
        <taxon>Pezizomycotina</taxon>
        <taxon>Sordariomycetes</taxon>
        <taxon>Hypocreomycetidae</taxon>
        <taxon>Microascales</taxon>
        <taxon>Microascaceae</taxon>
        <taxon>Cephalotrichum</taxon>
    </lineage>
</organism>
<dbReference type="AlphaFoldDB" id="A0AAE8SZK2"/>
<evidence type="ECO:0000259" key="1">
    <source>
        <dbReference type="Pfam" id="PF01261"/>
    </source>
</evidence>
<dbReference type="InterPro" id="IPR013022">
    <property type="entry name" value="Xyl_isomerase-like_TIM-brl"/>
</dbReference>
<sequence length="340" mass="37564">MASQSDVPLSMASCSFKFSKHTLPQKIEAIAQAGFKGIEMALQDVVSFTSSHQGREVGSTDYDALCDGAAQIAKLCEANGVKITLLHFFGSFEGYPEGSPEREEAFASARGWIRIMEALGTDTIEIGSSIEDNITSSVREQARDLADLADMLAQKGFRLTYENRCWATNAPKWKDIWAIAQAADRPNIGLCLNTFQTAGSEWADPTTESGHIESGGISKAELDKRFRTSLQELTSTIPRDKIFNFRISDAYRMSPPLKNEQATTGVRPRAEWSHSHRPLPYDGGYLPIASVAEAVLATGYRGWTCVEVFEGQFQKKYGDDLHKFTRQAKNGCVKLLKCIK</sequence>
<dbReference type="EMBL" id="ONZQ02000017">
    <property type="protein sequence ID" value="SPO06883.1"/>
    <property type="molecule type" value="Genomic_DNA"/>
</dbReference>
<keyword evidence="3" id="KW-1185">Reference proteome</keyword>
<dbReference type="PANTHER" id="PTHR12110">
    <property type="entry name" value="HYDROXYPYRUVATE ISOMERASE"/>
    <property type="match status" value="1"/>
</dbReference>
<name>A0AAE8SZK2_9PEZI</name>
<dbReference type="Proteomes" id="UP001187682">
    <property type="component" value="Unassembled WGS sequence"/>
</dbReference>
<comment type="caution">
    <text evidence="2">The sequence shown here is derived from an EMBL/GenBank/DDBJ whole genome shotgun (WGS) entry which is preliminary data.</text>
</comment>
<dbReference type="Gene3D" id="3.20.20.150">
    <property type="entry name" value="Divalent-metal-dependent TIM barrel enzymes"/>
    <property type="match status" value="1"/>
</dbReference>
<reference evidence="2" key="1">
    <citation type="submission" date="2018-03" db="EMBL/GenBank/DDBJ databases">
        <authorList>
            <person name="Guldener U."/>
        </authorList>
    </citation>
    <scope>NUCLEOTIDE SEQUENCE</scope>
</reference>
<evidence type="ECO:0000313" key="2">
    <source>
        <dbReference type="EMBL" id="SPO06883.1"/>
    </source>
</evidence>
<accession>A0AAE8SZK2</accession>
<evidence type="ECO:0000313" key="3">
    <source>
        <dbReference type="Proteomes" id="UP001187682"/>
    </source>
</evidence>
<dbReference type="PANTHER" id="PTHR12110:SF56">
    <property type="entry name" value="DEHYDRATASE, PUTATIVE (AFU_ORTHOLOGUE AFUA_6G08740)-RELATED"/>
    <property type="match status" value="1"/>
</dbReference>
<proteinExistence type="predicted"/>
<feature type="domain" description="Xylose isomerase-like TIM barrel" evidence="1">
    <location>
        <begin position="27"/>
        <end position="312"/>
    </location>
</feature>
<gene>
    <name evidence="2" type="ORF">DNG_09577</name>
</gene>
<dbReference type="InterPro" id="IPR036237">
    <property type="entry name" value="Xyl_isomerase-like_sf"/>
</dbReference>
<dbReference type="Pfam" id="PF01261">
    <property type="entry name" value="AP_endonuc_2"/>
    <property type="match status" value="1"/>
</dbReference>